<keyword evidence="7" id="KW-1185">Reference proteome</keyword>
<dbReference type="GO" id="GO:0051123">
    <property type="term" value="P:RNA polymerase II preinitiation complex assembly"/>
    <property type="evidence" value="ECO:0007669"/>
    <property type="project" value="TreeGrafter"/>
</dbReference>
<evidence type="ECO:0000256" key="2">
    <source>
        <dbReference type="ARBA" id="ARBA00023163"/>
    </source>
</evidence>
<feature type="compositionally biased region" description="Acidic residues" evidence="3">
    <location>
        <begin position="14"/>
        <end position="23"/>
    </location>
</feature>
<evidence type="ECO:0000256" key="1">
    <source>
        <dbReference type="ARBA" id="ARBA00023015"/>
    </source>
</evidence>
<proteinExistence type="predicted"/>
<keyword evidence="4" id="KW-1133">Transmembrane helix</keyword>
<dbReference type="PANTHER" id="PTHR13900">
    <property type="entry name" value="TRANSCRIPTION INITIATION FACTOR TFIID"/>
    <property type="match status" value="1"/>
</dbReference>
<dbReference type="Pfam" id="PF09247">
    <property type="entry name" value="TBP-binding"/>
    <property type="match status" value="1"/>
</dbReference>
<accession>A0AAW1KXR2</accession>
<keyword evidence="2" id="KW-0804">Transcription</keyword>
<dbReference type="AlphaFoldDB" id="A0AAW1KXR2"/>
<evidence type="ECO:0000259" key="5">
    <source>
        <dbReference type="Pfam" id="PF09247"/>
    </source>
</evidence>
<comment type="caution">
    <text evidence="6">The sequence shown here is derived from an EMBL/GenBank/DDBJ whole genome shotgun (WGS) entry which is preliminary data.</text>
</comment>
<dbReference type="PANTHER" id="PTHR13900:SF0">
    <property type="entry name" value="TRANSCRIPTION INITIATION FACTOR TFIID SUBUNIT 1"/>
    <property type="match status" value="1"/>
</dbReference>
<sequence length="252" mass="27502">MGSESASASHDNHDSDDDDESEEAGGGSRLLGFMFGNVDNSGKLEVDYPSKEAKENLNAVADKIGSFLTAINLSEKSPSTPATLEDYDEKAEDAVDYEDIEEQYEGPEIEANTEEDHLVQKSDFSSIDVSTTVLKSSVFDDENYDEDEDENEDRIPEAVDNKCEAEAEAETRTLTGLILDTAVGDKTELVQIISVDQKIGASGYHITQTFMSSVFVAFSCYPFFALNIIIFNAIGPISMFGSQAFDVNSCNE</sequence>
<dbReference type="Proteomes" id="UP001443914">
    <property type="component" value="Unassembled WGS sequence"/>
</dbReference>
<organism evidence="6 7">
    <name type="scientific">Saponaria officinalis</name>
    <name type="common">Common soapwort</name>
    <name type="synonym">Lychnis saponaria</name>
    <dbReference type="NCBI Taxonomy" id="3572"/>
    <lineage>
        <taxon>Eukaryota</taxon>
        <taxon>Viridiplantae</taxon>
        <taxon>Streptophyta</taxon>
        <taxon>Embryophyta</taxon>
        <taxon>Tracheophyta</taxon>
        <taxon>Spermatophyta</taxon>
        <taxon>Magnoliopsida</taxon>
        <taxon>eudicotyledons</taxon>
        <taxon>Gunneridae</taxon>
        <taxon>Pentapetalae</taxon>
        <taxon>Caryophyllales</taxon>
        <taxon>Caryophyllaceae</taxon>
        <taxon>Caryophylleae</taxon>
        <taxon>Saponaria</taxon>
    </lineage>
</organism>
<dbReference type="SUPFAM" id="SSF47055">
    <property type="entry name" value="TAF(II)230 TBP-binding fragment"/>
    <property type="match status" value="1"/>
</dbReference>
<dbReference type="GO" id="GO:0016251">
    <property type="term" value="F:RNA polymerase II general transcription initiation factor activity"/>
    <property type="evidence" value="ECO:0007669"/>
    <property type="project" value="InterPro"/>
</dbReference>
<dbReference type="InterPro" id="IPR036741">
    <property type="entry name" value="TAFII-230_TBP-bd_sf"/>
</dbReference>
<keyword evidence="1" id="KW-0805">Transcription regulation</keyword>
<gene>
    <name evidence="6" type="ORF">RND81_05G127300</name>
</gene>
<feature type="domain" description="TAFII-230 TBP-binding" evidence="5">
    <location>
        <begin position="18"/>
        <end position="62"/>
    </location>
</feature>
<keyword evidence="4" id="KW-0812">Transmembrane</keyword>
<protein>
    <recommendedName>
        <fullName evidence="5">TAFII-230 TBP-binding domain-containing protein</fullName>
    </recommendedName>
</protein>
<evidence type="ECO:0000256" key="3">
    <source>
        <dbReference type="SAM" id="MobiDB-lite"/>
    </source>
</evidence>
<evidence type="ECO:0000313" key="7">
    <source>
        <dbReference type="Proteomes" id="UP001443914"/>
    </source>
</evidence>
<name>A0AAW1KXR2_SAPOF</name>
<dbReference type="InterPro" id="IPR040240">
    <property type="entry name" value="TAF1"/>
</dbReference>
<reference evidence="6" key="1">
    <citation type="submission" date="2024-03" db="EMBL/GenBank/DDBJ databases">
        <title>WGS assembly of Saponaria officinalis var. Norfolk2.</title>
        <authorList>
            <person name="Jenkins J."/>
            <person name="Shu S."/>
            <person name="Grimwood J."/>
            <person name="Barry K."/>
            <person name="Goodstein D."/>
            <person name="Schmutz J."/>
            <person name="Leebens-Mack J."/>
            <person name="Osbourn A."/>
        </authorList>
    </citation>
    <scope>NUCLEOTIDE SEQUENCE [LARGE SCALE GENOMIC DNA]</scope>
    <source>
        <strain evidence="6">JIC</strain>
    </source>
</reference>
<dbReference type="GO" id="GO:0004402">
    <property type="term" value="F:histone acetyltransferase activity"/>
    <property type="evidence" value="ECO:0007669"/>
    <property type="project" value="InterPro"/>
</dbReference>
<evidence type="ECO:0000313" key="6">
    <source>
        <dbReference type="EMBL" id="KAK9725171.1"/>
    </source>
</evidence>
<dbReference type="InterPro" id="IPR009067">
    <property type="entry name" value="TAF_II_230-bd"/>
</dbReference>
<dbReference type="EMBL" id="JBDFQZ010000005">
    <property type="protein sequence ID" value="KAK9725171.1"/>
    <property type="molecule type" value="Genomic_DNA"/>
</dbReference>
<keyword evidence="4" id="KW-0472">Membrane</keyword>
<dbReference type="GO" id="GO:0005669">
    <property type="term" value="C:transcription factor TFIID complex"/>
    <property type="evidence" value="ECO:0007669"/>
    <property type="project" value="InterPro"/>
</dbReference>
<feature type="region of interest" description="Disordered" evidence="3">
    <location>
        <begin position="1"/>
        <end position="30"/>
    </location>
</feature>
<dbReference type="GO" id="GO:0017025">
    <property type="term" value="F:TBP-class protein binding"/>
    <property type="evidence" value="ECO:0007669"/>
    <property type="project" value="InterPro"/>
</dbReference>
<evidence type="ECO:0000256" key="4">
    <source>
        <dbReference type="SAM" id="Phobius"/>
    </source>
</evidence>
<feature type="transmembrane region" description="Helical" evidence="4">
    <location>
        <begin position="210"/>
        <end position="234"/>
    </location>
</feature>